<gene>
    <name evidence="5" type="ORF">HYN51_14510</name>
</gene>
<dbReference type="PANTHER" id="PTHR43685:SF5">
    <property type="entry name" value="GLYCOSYLTRANSFERASE EPSE-RELATED"/>
    <property type="match status" value="1"/>
</dbReference>
<protein>
    <submittedName>
        <fullName evidence="5">Glycosyltransferase family 2 protein</fullName>
    </submittedName>
</protein>
<evidence type="ECO:0000256" key="3">
    <source>
        <dbReference type="ARBA" id="ARBA00022679"/>
    </source>
</evidence>
<keyword evidence="6" id="KW-1185">Reference proteome</keyword>
<dbReference type="CDD" id="cd00761">
    <property type="entry name" value="Glyco_tranf_GTA_type"/>
    <property type="match status" value="1"/>
</dbReference>
<evidence type="ECO:0000259" key="4">
    <source>
        <dbReference type="Pfam" id="PF00535"/>
    </source>
</evidence>
<dbReference type="Gene3D" id="3.90.550.10">
    <property type="entry name" value="Spore Coat Polysaccharide Biosynthesis Protein SpsA, Chain A"/>
    <property type="match status" value="1"/>
</dbReference>
<keyword evidence="2" id="KW-0328">Glycosyltransferase</keyword>
<organism evidence="5 6">
    <name type="scientific">Limnobaculum parvum</name>
    <dbReference type="NCBI Taxonomy" id="2172103"/>
    <lineage>
        <taxon>Bacteria</taxon>
        <taxon>Pseudomonadati</taxon>
        <taxon>Pseudomonadota</taxon>
        <taxon>Gammaproteobacteria</taxon>
        <taxon>Enterobacterales</taxon>
        <taxon>Budviciaceae</taxon>
        <taxon>Limnobaculum</taxon>
    </lineage>
</organism>
<comment type="similarity">
    <text evidence="1">Belongs to the glycosyltransferase 2 family.</text>
</comment>
<dbReference type="InterPro" id="IPR029044">
    <property type="entry name" value="Nucleotide-diphossugar_trans"/>
</dbReference>
<name>A0A2Y9U136_9GAMM</name>
<dbReference type="AlphaFoldDB" id="A0A2Y9U136"/>
<dbReference type="InterPro" id="IPR001173">
    <property type="entry name" value="Glyco_trans_2-like"/>
</dbReference>
<dbReference type="InterPro" id="IPR050834">
    <property type="entry name" value="Glycosyltransf_2"/>
</dbReference>
<evidence type="ECO:0000313" key="5">
    <source>
        <dbReference type="EMBL" id="AWH89655.1"/>
    </source>
</evidence>
<dbReference type="Proteomes" id="UP000244908">
    <property type="component" value="Chromosome"/>
</dbReference>
<keyword evidence="3" id="KW-0808">Transferase</keyword>
<accession>A0A2Y9U136</accession>
<reference evidence="5 6" key="1">
    <citation type="journal article" date="2019" name="Int. J. Syst. Evol. Microbiol.">
        <title>Limnobaculum parvum gen. nov., sp. nov., isolated from a freshwater lake.</title>
        <authorList>
            <person name="Baek C."/>
            <person name="Shin S.K."/>
            <person name="Yi H."/>
        </authorList>
    </citation>
    <scope>NUCLEOTIDE SEQUENCE [LARGE SCALE GENOMIC DNA]</scope>
    <source>
        <strain evidence="5 6">HYN0051</strain>
    </source>
</reference>
<evidence type="ECO:0000256" key="1">
    <source>
        <dbReference type="ARBA" id="ARBA00006739"/>
    </source>
</evidence>
<feature type="domain" description="Glycosyltransferase 2-like" evidence="4">
    <location>
        <begin position="8"/>
        <end position="168"/>
    </location>
</feature>
<dbReference type="SUPFAM" id="SSF53448">
    <property type="entry name" value="Nucleotide-diphospho-sugar transferases"/>
    <property type="match status" value="1"/>
</dbReference>
<dbReference type="RefSeq" id="WP_108901698.1">
    <property type="nucleotide sequence ID" value="NZ_CP029185.2"/>
</dbReference>
<dbReference type="OrthoDB" id="276604at2"/>
<evidence type="ECO:0000313" key="6">
    <source>
        <dbReference type="Proteomes" id="UP000244908"/>
    </source>
</evidence>
<sequence>MNYNPLVSVLIPAYNVQDYVEEAINSLLDQTYDNIEIIVVDDCSNDNTLSVLREIERQNKHVRVFSKSENSGIVDSLNYGLLYCQGEFIARMDADDIAINNRIELQLKYLLEHSNIDIVGSSTITVDMHGKGKQISNVPIGKDKINRTITLFSPCFHIWLARAEVYRQLEGYRQLAPAEDYDFLLRAVTYGYGIDNIDIPLMKIRCRTGNTADIAGLKQRKAHNYVVRLYDYRKSNNKKSDLFTAKEFKNFIVEGSLEAKLYALSIKFIKKGFMQSNKIKKIGFFFLASIVSKWQFIYAIKRVYFKILLKI</sequence>
<evidence type="ECO:0000256" key="2">
    <source>
        <dbReference type="ARBA" id="ARBA00022676"/>
    </source>
</evidence>
<dbReference type="EMBL" id="CP029185">
    <property type="protein sequence ID" value="AWH89655.1"/>
    <property type="molecule type" value="Genomic_DNA"/>
</dbReference>
<dbReference type="GO" id="GO:0016757">
    <property type="term" value="F:glycosyltransferase activity"/>
    <property type="evidence" value="ECO:0007669"/>
    <property type="project" value="UniProtKB-KW"/>
</dbReference>
<dbReference type="PANTHER" id="PTHR43685">
    <property type="entry name" value="GLYCOSYLTRANSFERASE"/>
    <property type="match status" value="1"/>
</dbReference>
<proteinExistence type="inferred from homology"/>
<dbReference type="Pfam" id="PF00535">
    <property type="entry name" value="Glycos_transf_2"/>
    <property type="match status" value="1"/>
</dbReference>
<dbReference type="KEGG" id="lpv:HYN51_14510"/>